<dbReference type="KEGG" id="nhu:H0264_19890"/>
<proteinExistence type="predicted"/>
<reference evidence="2 3" key="1">
    <citation type="submission" date="2020-07" db="EMBL/GenBank/DDBJ databases">
        <authorList>
            <person name="Zhuang K."/>
            <person name="Ran Y."/>
        </authorList>
    </citation>
    <scope>NUCLEOTIDE SEQUENCE [LARGE SCALE GENOMIC DNA]</scope>
    <source>
        <strain evidence="2 3">WCH-YHL-001</strain>
    </source>
</reference>
<dbReference type="Pfam" id="PF02698">
    <property type="entry name" value="DUF218"/>
    <property type="match status" value="1"/>
</dbReference>
<evidence type="ECO:0000259" key="1">
    <source>
        <dbReference type="Pfam" id="PF02698"/>
    </source>
</evidence>
<organism evidence="2 3">
    <name type="scientific">Nocardia huaxiensis</name>
    <dbReference type="NCBI Taxonomy" id="2755382"/>
    <lineage>
        <taxon>Bacteria</taxon>
        <taxon>Bacillati</taxon>
        <taxon>Actinomycetota</taxon>
        <taxon>Actinomycetes</taxon>
        <taxon>Mycobacteriales</taxon>
        <taxon>Nocardiaceae</taxon>
        <taxon>Nocardia</taxon>
    </lineage>
</organism>
<feature type="domain" description="DUF218" evidence="1">
    <location>
        <begin position="23"/>
        <end position="142"/>
    </location>
</feature>
<accession>A0A7D6VEB4</accession>
<dbReference type="EMBL" id="CP059399">
    <property type="protein sequence ID" value="QLY34521.1"/>
    <property type="molecule type" value="Genomic_DNA"/>
</dbReference>
<dbReference type="Proteomes" id="UP000515512">
    <property type="component" value="Chromosome"/>
</dbReference>
<dbReference type="CDD" id="cd06259">
    <property type="entry name" value="YdcF-like"/>
    <property type="match status" value="1"/>
</dbReference>
<gene>
    <name evidence="2" type="ORF">H0264_19890</name>
</gene>
<evidence type="ECO:0000313" key="2">
    <source>
        <dbReference type="EMBL" id="QLY34521.1"/>
    </source>
</evidence>
<dbReference type="AlphaFoldDB" id="A0A7D6VEB4"/>
<protein>
    <submittedName>
        <fullName evidence="2">YdcF family protein</fullName>
    </submittedName>
</protein>
<sequence length="166" mass="18543">MALGGAGVPVYVRPQVDPLRRADAILVLGGNGVDRYLLGLELARQGYAENVLYSNPFGADTELDEVREPCRSQYTEFTLRCFAPDPPTTVGEGRALRRIASEKGWRTIIVVTMVPHLSRARYILEQCFDGELIMTPSDENLSAGYMAWQYVYQTAGFMRAFLQRGC</sequence>
<evidence type="ECO:0000313" key="3">
    <source>
        <dbReference type="Proteomes" id="UP000515512"/>
    </source>
</evidence>
<dbReference type="InterPro" id="IPR003848">
    <property type="entry name" value="DUF218"/>
</dbReference>
<keyword evidence="3" id="KW-1185">Reference proteome</keyword>
<name>A0A7D6VEB4_9NOCA</name>